<sequence>MLIVPQAYRTNTHNNIKKSIKSKNAQH</sequence>
<name>A0A2P2N4D7_RHIMU</name>
<reference evidence="1" key="1">
    <citation type="submission" date="2018-02" db="EMBL/GenBank/DDBJ databases">
        <title>Rhizophora mucronata_Transcriptome.</title>
        <authorList>
            <person name="Meera S.P."/>
            <person name="Sreeshan A."/>
            <person name="Augustine A."/>
        </authorList>
    </citation>
    <scope>NUCLEOTIDE SEQUENCE</scope>
    <source>
        <tissue evidence="1">Leaf</tissue>
    </source>
</reference>
<evidence type="ECO:0000313" key="1">
    <source>
        <dbReference type="EMBL" id="MBX37295.1"/>
    </source>
</evidence>
<accession>A0A2P2N4D7</accession>
<dbReference type="AlphaFoldDB" id="A0A2P2N4D7"/>
<organism evidence="1">
    <name type="scientific">Rhizophora mucronata</name>
    <name type="common">Asiatic mangrove</name>
    <dbReference type="NCBI Taxonomy" id="61149"/>
    <lineage>
        <taxon>Eukaryota</taxon>
        <taxon>Viridiplantae</taxon>
        <taxon>Streptophyta</taxon>
        <taxon>Embryophyta</taxon>
        <taxon>Tracheophyta</taxon>
        <taxon>Spermatophyta</taxon>
        <taxon>Magnoliopsida</taxon>
        <taxon>eudicotyledons</taxon>
        <taxon>Gunneridae</taxon>
        <taxon>Pentapetalae</taxon>
        <taxon>rosids</taxon>
        <taxon>fabids</taxon>
        <taxon>Malpighiales</taxon>
        <taxon>Rhizophoraceae</taxon>
        <taxon>Rhizophora</taxon>
    </lineage>
</organism>
<proteinExistence type="predicted"/>
<protein>
    <submittedName>
        <fullName evidence="1">Uncharacterized protein</fullName>
    </submittedName>
</protein>
<dbReference type="EMBL" id="GGEC01056811">
    <property type="protein sequence ID" value="MBX37295.1"/>
    <property type="molecule type" value="Transcribed_RNA"/>
</dbReference>